<dbReference type="EMBL" id="QGKV02001507">
    <property type="protein sequence ID" value="KAF3531949.1"/>
    <property type="molecule type" value="Genomic_DNA"/>
</dbReference>
<evidence type="ECO:0000256" key="1">
    <source>
        <dbReference type="SAM" id="MobiDB-lite"/>
    </source>
</evidence>
<accession>A0ABQ7BI87</accession>
<gene>
    <name evidence="2" type="ORF">DY000_02040572</name>
</gene>
<keyword evidence="3" id="KW-1185">Reference proteome</keyword>
<organism evidence="2 3">
    <name type="scientific">Brassica cretica</name>
    <name type="common">Mustard</name>
    <dbReference type="NCBI Taxonomy" id="69181"/>
    <lineage>
        <taxon>Eukaryota</taxon>
        <taxon>Viridiplantae</taxon>
        <taxon>Streptophyta</taxon>
        <taxon>Embryophyta</taxon>
        <taxon>Tracheophyta</taxon>
        <taxon>Spermatophyta</taxon>
        <taxon>Magnoliopsida</taxon>
        <taxon>eudicotyledons</taxon>
        <taxon>Gunneridae</taxon>
        <taxon>Pentapetalae</taxon>
        <taxon>rosids</taxon>
        <taxon>malvids</taxon>
        <taxon>Brassicales</taxon>
        <taxon>Brassicaceae</taxon>
        <taxon>Brassiceae</taxon>
        <taxon>Brassica</taxon>
    </lineage>
</organism>
<sequence>MPTSPKMYLDKHGDSSHQSSRLDPGKNHLVTRACPLVLLLAKAPNGKRTQEKRDLESIASSSRPIVEPKTSGCHHHVLMLRRRGRTSELAGSGTSGASQNISQRHHSVTNIQANNLLGTHDLNTRLRVGNSSVNLYFRHEFKLNLLVIRHDFAVDSLIVRHEFTKTRLWLGMSLQKLSFY</sequence>
<reference evidence="2 3" key="1">
    <citation type="journal article" date="2020" name="BMC Genomics">
        <title>Intraspecific diversification of the crop wild relative Brassica cretica Lam. using demographic model selection.</title>
        <authorList>
            <person name="Kioukis A."/>
            <person name="Michalopoulou V.A."/>
            <person name="Briers L."/>
            <person name="Pirintsos S."/>
            <person name="Studholme D.J."/>
            <person name="Pavlidis P."/>
            <person name="Sarris P.F."/>
        </authorList>
    </citation>
    <scope>NUCLEOTIDE SEQUENCE [LARGE SCALE GENOMIC DNA]</scope>
    <source>
        <strain evidence="3">cv. PFS-1207/04</strain>
    </source>
</reference>
<evidence type="ECO:0000313" key="2">
    <source>
        <dbReference type="EMBL" id="KAF3531949.1"/>
    </source>
</evidence>
<dbReference type="Proteomes" id="UP000266723">
    <property type="component" value="Unassembled WGS sequence"/>
</dbReference>
<feature type="region of interest" description="Disordered" evidence="1">
    <location>
        <begin position="45"/>
        <end position="66"/>
    </location>
</feature>
<protein>
    <submittedName>
        <fullName evidence="2">Uncharacterized protein</fullName>
    </submittedName>
</protein>
<proteinExistence type="predicted"/>
<feature type="region of interest" description="Disordered" evidence="1">
    <location>
        <begin position="1"/>
        <end position="26"/>
    </location>
</feature>
<evidence type="ECO:0000313" key="3">
    <source>
        <dbReference type="Proteomes" id="UP000266723"/>
    </source>
</evidence>
<name>A0ABQ7BI87_BRACR</name>
<comment type="caution">
    <text evidence="2">The sequence shown here is derived from an EMBL/GenBank/DDBJ whole genome shotgun (WGS) entry which is preliminary data.</text>
</comment>